<dbReference type="Proteomes" id="UP000637695">
    <property type="component" value="Unassembled WGS sequence"/>
</dbReference>
<gene>
    <name evidence="3" type="primary">rffG</name>
    <name evidence="3" type="ORF">GCM10010885_06690</name>
</gene>
<evidence type="ECO:0000256" key="1">
    <source>
        <dbReference type="ARBA" id="ARBA00007637"/>
    </source>
</evidence>
<sequence>MTTLITGGCGFVGATLVRKLRQQGEEVVSIDRRFTEGNTGDPGHHYYQADILDVGRLVELMQRHRVARVIHTAAISHPVVSREVPYQTVMVNALGTAAVFEAARVAGVRRVVNFSSECAYGNNRDEGVVFETSRLLPTTPYGVTKVFTEHLARVYSDLYGMEIPSLRPGWIYGPGQFMQCYLKTMLRNAIDGVPTVEEQGGEYRFQYVHVEDVADAAWLAATVPGVGAEVFNITAGVQHSYWEVAAEVKKLFPDAVIDIGPGTIDVLDENGVFDITKAQRVLGWRPRYDLASGIRQYAAWLREHPY</sequence>
<organism evidence="3 4">
    <name type="scientific">Alicyclobacillus cellulosilyticus</name>
    <dbReference type="NCBI Taxonomy" id="1003997"/>
    <lineage>
        <taxon>Bacteria</taxon>
        <taxon>Bacillati</taxon>
        <taxon>Bacillota</taxon>
        <taxon>Bacilli</taxon>
        <taxon>Bacillales</taxon>
        <taxon>Alicyclobacillaceae</taxon>
        <taxon>Alicyclobacillus</taxon>
    </lineage>
</organism>
<dbReference type="InterPro" id="IPR036291">
    <property type="entry name" value="NAD(P)-bd_dom_sf"/>
</dbReference>
<keyword evidence="4" id="KW-1185">Reference proteome</keyword>
<evidence type="ECO:0000313" key="4">
    <source>
        <dbReference type="Proteomes" id="UP000637695"/>
    </source>
</evidence>
<name>A0A917K5T2_9BACL</name>
<dbReference type="Pfam" id="PF01370">
    <property type="entry name" value="Epimerase"/>
    <property type="match status" value="1"/>
</dbReference>
<comment type="caution">
    <text evidence="3">The sequence shown here is derived from an EMBL/GenBank/DDBJ whole genome shotgun (WGS) entry which is preliminary data.</text>
</comment>
<dbReference type="RefSeq" id="WP_188881153.1">
    <property type="nucleotide sequence ID" value="NZ_BMOY01000007.1"/>
</dbReference>
<proteinExistence type="inferred from homology"/>
<dbReference type="PROSITE" id="PS00061">
    <property type="entry name" value="ADH_SHORT"/>
    <property type="match status" value="1"/>
</dbReference>
<dbReference type="PANTHER" id="PTHR43000">
    <property type="entry name" value="DTDP-D-GLUCOSE 4,6-DEHYDRATASE-RELATED"/>
    <property type="match status" value="1"/>
</dbReference>
<evidence type="ECO:0000259" key="2">
    <source>
        <dbReference type="Pfam" id="PF01370"/>
    </source>
</evidence>
<evidence type="ECO:0000313" key="3">
    <source>
        <dbReference type="EMBL" id="GGJ00081.1"/>
    </source>
</evidence>
<reference evidence="3" key="2">
    <citation type="submission" date="2020-09" db="EMBL/GenBank/DDBJ databases">
        <authorList>
            <person name="Sun Q."/>
            <person name="Ohkuma M."/>
        </authorList>
    </citation>
    <scope>NUCLEOTIDE SEQUENCE</scope>
    <source>
        <strain evidence="3">JCM 18487</strain>
    </source>
</reference>
<reference evidence="3" key="1">
    <citation type="journal article" date="2014" name="Int. J. Syst. Evol. Microbiol.">
        <title>Complete genome sequence of Corynebacterium casei LMG S-19264T (=DSM 44701T), isolated from a smear-ripened cheese.</title>
        <authorList>
            <consortium name="US DOE Joint Genome Institute (JGI-PGF)"/>
            <person name="Walter F."/>
            <person name="Albersmeier A."/>
            <person name="Kalinowski J."/>
            <person name="Ruckert C."/>
        </authorList>
    </citation>
    <scope>NUCLEOTIDE SEQUENCE</scope>
    <source>
        <strain evidence="3">JCM 18487</strain>
    </source>
</reference>
<accession>A0A917K5T2</accession>
<feature type="domain" description="NAD-dependent epimerase/dehydratase" evidence="2">
    <location>
        <begin position="4"/>
        <end position="233"/>
    </location>
</feature>
<protein>
    <submittedName>
        <fullName evidence="3">dTDP-glucose 4,6-dehydratase</fullName>
    </submittedName>
</protein>
<dbReference type="AlphaFoldDB" id="A0A917K5T2"/>
<dbReference type="EMBL" id="BMOY01000007">
    <property type="protein sequence ID" value="GGJ00081.1"/>
    <property type="molecule type" value="Genomic_DNA"/>
</dbReference>
<comment type="similarity">
    <text evidence="1">Belongs to the NAD(P)-dependent epimerase/dehydratase family.</text>
</comment>
<dbReference type="Gene3D" id="3.40.50.720">
    <property type="entry name" value="NAD(P)-binding Rossmann-like Domain"/>
    <property type="match status" value="1"/>
</dbReference>
<dbReference type="InterPro" id="IPR001509">
    <property type="entry name" value="Epimerase_deHydtase"/>
</dbReference>
<dbReference type="SUPFAM" id="SSF51735">
    <property type="entry name" value="NAD(P)-binding Rossmann-fold domains"/>
    <property type="match status" value="1"/>
</dbReference>
<dbReference type="InterPro" id="IPR020904">
    <property type="entry name" value="Sc_DH/Rdtase_CS"/>
</dbReference>